<dbReference type="Pfam" id="PF00746">
    <property type="entry name" value="Gram_pos_anchor"/>
    <property type="match status" value="1"/>
</dbReference>
<keyword evidence="4" id="KW-0572">Peptidoglycan-anchor</keyword>
<proteinExistence type="predicted"/>
<evidence type="ECO:0000256" key="2">
    <source>
        <dbReference type="ARBA" id="ARBA00022525"/>
    </source>
</evidence>
<dbReference type="AlphaFoldDB" id="A0AAW5WJW2"/>
<organism evidence="7 8">
    <name type="scientific">Streptococcus cristatus</name>
    <dbReference type="NCBI Taxonomy" id="45634"/>
    <lineage>
        <taxon>Bacteria</taxon>
        <taxon>Bacillati</taxon>
        <taxon>Bacillota</taxon>
        <taxon>Bacilli</taxon>
        <taxon>Lactobacillales</taxon>
        <taxon>Streptococcaceae</taxon>
        <taxon>Streptococcus</taxon>
    </lineage>
</organism>
<keyword evidence="2" id="KW-0964">Secreted</keyword>
<sequence length="134" mass="13616">MSTSASQQSNSFSYSKGEPTSESKPEFNLPSYLESVSASESVSTSTSLSNSASTSASLSDSASISSATNHSQAPKPQPAQPEQVKVTPNAKALPNTGTASNQFAGLGLGVAALVTASLLGKKKRSAASEMDLED</sequence>
<feature type="compositionally biased region" description="Low complexity" evidence="5">
    <location>
        <begin position="1"/>
        <end position="15"/>
    </location>
</feature>
<evidence type="ECO:0000256" key="5">
    <source>
        <dbReference type="SAM" id="MobiDB-lite"/>
    </source>
</evidence>
<dbReference type="RefSeq" id="WP_239192170.1">
    <property type="nucleotide sequence ID" value="NZ_JAKREO010000004.1"/>
</dbReference>
<accession>A0AAW5WJW2</accession>
<feature type="region of interest" description="Disordered" evidence="5">
    <location>
        <begin position="1"/>
        <end position="101"/>
    </location>
</feature>
<evidence type="ECO:0000313" key="7">
    <source>
        <dbReference type="EMBL" id="MCY7220496.1"/>
    </source>
</evidence>
<keyword evidence="1" id="KW-0134">Cell wall</keyword>
<dbReference type="EMBL" id="JAKUYZ010000002">
    <property type="protein sequence ID" value="MCY7220496.1"/>
    <property type="molecule type" value="Genomic_DNA"/>
</dbReference>
<evidence type="ECO:0000313" key="8">
    <source>
        <dbReference type="Proteomes" id="UP001208029"/>
    </source>
</evidence>
<keyword evidence="3" id="KW-0732">Signal</keyword>
<feature type="compositionally biased region" description="Low complexity" evidence="5">
    <location>
        <begin position="34"/>
        <end position="86"/>
    </location>
</feature>
<dbReference type="NCBIfam" id="TIGR01167">
    <property type="entry name" value="LPXTG_anchor"/>
    <property type="match status" value="1"/>
</dbReference>
<evidence type="ECO:0000256" key="3">
    <source>
        <dbReference type="ARBA" id="ARBA00022729"/>
    </source>
</evidence>
<comment type="caution">
    <text evidence="7">The sequence shown here is derived from an EMBL/GenBank/DDBJ whole genome shotgun (WGS) entry which is preliminary data.</text>
</comment>
<reference evidence="7" key="2">
    <citation type="submission" date="2022-02" db="EMBL/GenBank/DDBJ databases">
        <authorList>
            <person name="Christensen J.J.E."/>
            <person name="Jensen C.S."/>
            <person name="Nielsen X.C."/>
            <person name="Dargis R."/>
        </authorList>
    </citation>
    <scope>NUCLEOTIDE SEQUENCE</scope>
    <source>
        <strain evidence="7">K13014465</strain>
    </source>
</reference>
<gene>
    <name evidence="7" type="ORF">MK546_00100</name>
</gene>
<evidence type="ECO:0000256" key="1">
    <source>
        <dbReference type="ARBA" id="ARBA00022512"/>
    </source>
</evidence>
<dbReference type="Proteomes" id="UP001208029">
    <property type="component" value="Unassembled WGS sequence"/>
</dbReference>
<evidence type="ECO:0000256" key="4">
    <source>
        <dbReference type="ARBA" id="ARBA00023088"/>
    </source>
</evidence>
<dbReference type="InterPro" id="IPR019931">
    <property type="entry name" value="LPXTG_anchor"/>
</dbReference>
<protein>
    <submittedName>
        <fullName evidence="7">LPXTG cell wall anchor domain-containing protein</fullName>
    </submittedName>
</protein>
<feature type="domain" description="Gram-positive cocci surface proteins LPxTG" evidence="6">
    <location>
        <begin position="86"/>
        <end position="124"/>
    </location>
</feature>
<name>A0AAW5WJW2_STRCR</name>
<evidence type="ECO:0000259" key="6">
    <source>
        <dbReference type="Pfam" id="PF00746"/>
    </source>
</evidence>
<reference evidence="7" key="1">
    <citation type="journal article" date="2022" name="Med Res Arch">
        <title>Genomic identification of streptococcal strains and relation to clinical characteristics. A substudy to The Partial Oral Treatment of Endocarditis (POET) Trial.</title>
        <authorList>
            <person name="Christensen J."/>
            <person name="Jensen C."/>
            <person name="Dargis R."/>
            <person name="Nielsen X."/>
            <person name="Pries- Heje M."/>
            <person name="Wiingaard C."/>
            <person name="Ihlemann N."/>
            <person name="Gill S."/>
            <person name="Bruun N."/>
            <person name="Elming H."/>
            <person name="Povlsen J."/>
            <person name="Madsen T."/>
            <person name="Jensen K."/>
            <person name="Fuursted K."/>
            <person name="Ostergaard L."/>
            <person name="Christiansen U."/>
            <person name="Rosenvinge F."/>
            <person name="Helweg-Larsen J."/>
            <person name="Fosbol E."/>
            <person name="Kober L."/>
            <person name="Torp-Pedersen C."/>
            <person name="Tonder N."/>
            <person name="Moser C."/>
            <person name="Iversen K."/>
            <person name="Bundgaard H."/>
        </authorList>
    </citation>
    <scope>NUCLEOTIDE SEQUENCE</scope>
    <source>
        <strain evidence="7">K13014465</strain>
    </source>
</reference>